<dbReference type="GO" id="GO:0004175">
    <property type="term" value="F:endopeptidase activity"/>
    <property type="evidence" value="ECO:0007669"/>
    <property type="project" value="TreeGrafter"/>
</dbReference>
<dbReference type="GO" id="GO:0030288">
    <property type="term" value="C:outer membrane-bounded periplasmic space"/>
    <property type="evidence" value="ECO:0007669"/>
    <property type="project" value="TreeGrafter"/>
</dbReference>
<dbReference type="GO" id="GO:0006508">
    <property type="term" value="P:proteolysis"/>
    <property type="evidence" value="ECO:0007669"/>
    <property type="project" value="InterPro"/>
</dbReference>
<dbReference type="SUPFAM" id="SSF52096">
    <property type="entry name" value="ClpP/crotonase"/>
    <property type="match status" value="1"/>
</dbReference>
<gene>
    <name evidence="2" type="ORF">SDC9_133163</name>
</gene>
<dbReference type="AlphaFoldDB" id="A0A645D961"/>
<dbReference type="InterPro" id="IPR005151">
    <property type="entry name" value="Tail-specific_protease"/>
</dbReference>
<dbReference type="Pfam" id="PF18294">
    <property type="entry name" value="Pept_S41_N"/>
    <property type="match status" value="1"/>
</dbReference>
<dbReference type="Gene3D" id="3.30.750.170">
    <property type="match status" value="1"/>
</dbReference>
<feature type="domain" description="Tail specific protease" evidence="1">
    <location>
        <begin position="141"/>
        <end position="345"/>
    </location>
</feature>
<dbReference type="InterPro" id="IPR029045">
    <property type="entry name" value="ClpP/crotonase-like_dom_sf"/>
</dbReference>
<sequence length="409" mass="46335">MTDIYYWYKDVPKNVNFSGTQDNFAFFESLLVQKDRWSWMMTGEEFTEMETGVYESYGMSLDQPVDYYQDYSIKVRYVHPNSPMSEKGVKRGWTLTHLNGVTVETLINNNTINQVLSQRTNSFTFRDLNNTPQTFNATARVINTRSSLITTVFTQADFPNLPYPVGYFNYLTFNENLQSDITNAMSTLKAANIEALILDLRYNGGGDGEVMHSLANFIAPASAEGELFSKKRHNDRYSSWDNDPKTIMYIKRTAQSLNLKKLIVLTTDATASASEGIINGLNPLMQVIQIGRTTYGKPNGMYVIPYPQDDYDSPDFVMLPISFYTVNKIGFGEFENGLIPTNSRPDDLYHDFGVNEDYIKAALTYLATGQFPPLPAAAPFAVKSSTGKQFQTKEMSKGYGYLFDKPKNR</sequence>
<dbReference type="EMBL" id="VSSQ01034207">
    <property type="protein sequence ID" value="MPM86080.1"/>
    <property type="molecule type" value="Genomic_DNA"/>
</dbReference>
<protein>
    <recommendedName>
        <fullName evidence="1">Tail specific protease domain-containing protein</fullName>
    </recommendedName>
</protein>
<organism evidence="2">
    <name type="scientific">bioreactor metagenome</name>
    <dbReference type="NCBI Taxonomy" id="1076179"/>
    <lineage>
        <taxon>unclassified sequences</taxon>
        <taxon>metagenomes</taxon>
        <taxon>ecological metagenomes</taxon>
    </lineage>
</organism>
<dbReference type="CDD" id="cd07561">
    <property type="entry name" value="Peptidase_S41_CPP_like"/>
    <property type="match status" value="1"/>
</dbReference>
<dbReference type="Gene3D" id="2.30.42.10">
    <property type="match status" value="1"/>
</dbReference>
<proteinExistence type="predicted"/>
<dbReference type="PANTHER" id="PTHR32060">
    <property type="entry name" value="TAIL-SPECIFIC PROTEASE"/>
    <property type="match status" value="1"/>
</dbReference>
<dbReference type="GO" id="GO:0007165">
    <property type="term" value="P:signal transduction"/>
    <property type="evidence" value="ECO:0007669"/>
    <property type="project" value="TreeGrafter"/>
</dbReference>
<dbReference type="InterPro" id="IPR041613">
    <property type="entry name" value="Pept_S41_N"/>
</dbReference>
<accession>A0A645D961</accession>
<reference evidence="2" key="1">
    <citation type="submission" date="2019-08" db="EMBL/GenBank/DDBJ databases">
        <authorList>
            <person name="Kucharzyk K."/>
            <person name="Murdoch R.W."/>
            <person name="Higgins S."/>
            <person name="Loffler F."/>
        </authorList>
    </citation>
    <scope>NUCLEOTIDE SEQUENCE</scope>
</reference>
<dbReference type="InterPro" id="IPR036034">
    <property type="entry name" value="PDZ_sf"/>
</dbReference>
<dbReference type="SMART" id="SM00245">
    <property type="entry name" value="TSPc"/>
    <property type="match status" value="1"/>
</dbReference>
<dbReference type="PANTHER" id="PTHR32060:SF30">
    <property type="entry name" value="CARBOXY-TERMINAL PROCESSING PROTEASE CTPA"/>
    <property type="match status" value="1"/>
</dbReference>
<evidence type="ECO:0000259" key="1">
    <source>
        <dbReference type="SMART" id="SM00245"/>
    </source>
</evidence>
<comment type="caution">
    <text evidence="2">The sequence shown here is derived from an EMBL/GenBank/DDBJ whole genome shotgun (WGS) entry which is preliminary data.</text>
</comment>
<dbReference type="GO" id="GO:0008236">
    <property type="term" value="F:serine-type peptidase activity"/>
    <property type="evidence" value="ECO:0007669"/>
    <property type="project" value="InterPro"/>
</dbReference>
<dbReference type="Gene3D" id="3.90.226.10">
    <property type="entry name" value="2-enoyl-CoA Hydratase, Chain A, domain 1"/>
    <property type="match status" value="1"/>
</dbReference>
<evidence type="ECO:0000313" key="2">
    <source>
        <dbReference type="EMBL" id="MPM86080.1"/>
    </source>
</evidence>
<dbReference type="Pfam" id="PF03572">
    <property type="entry name" value="Peptidase_S41"/>
    <property type="match status" value="1"/>
</dbReference>
<name>A0A645D961_9ZZZZ</name>